<evidence type="ECO:0008006" key="3">
    <source>
        <dbReference type="Google" id="ProtNLM"/>
    </source>
</evidence>
<keyword evidence="2" id="KW-1185">Reference proteome</keyword>
<dbReference type="AlphaFoldDB" id="A0AA48KL52"/>
<dbReference type="EMBL" id="AP027268">
    <property type="protein sequence ID" value="BDW91789.1"/>
    <property type="molecule type" value="Genomic_DNA"/>
</dbReference>
<dbReference type="Pfam" id="PF12771">
    <property type="entry name" value="SusD-like_2"/>
    <property type="match status" value="1"/>
</dbReference>
<dbReference type="PROSITE" id="PS51257">
    <property type="entry name" value="PROKAR_LIPOPROTEIN"/>
    <property type="match status" value="1"/>
</dbReference>
<dbReference type="SUPFAM" id="SSF48452">
    <property type="entry name" value="TPR-like"/>
    <property type="match status" value="1"/>
</dbReference>
<evidence type="ECO:0000313" key="1">
    <source>
        <dbReference type="EMBL" id="BDW91789.1"/>
    </source>
</evidence>
<gene>
    <name evidence="1" type="ORF">MACH07_06210</name>
</gene>
<dbReference type="Gene3D" id="1.25.40.390">
    <property type="match status" value="1"/>
</dbReference>
<dbReference type="RefSeq" id="WP_338196542.1">
    <property type="nucleotide sequence ID" value="NZ_AP027268.1"/>
</dbReference>
<reference evidence="1 2" key="1">
    <citation type="submission" date="2023-01" db="EMBL/GenBank/DDBJ databases">
        <title>Complete genome sequence of Muricauda aquimarina strain IFOP_LL357.</title>
        <authorList>
            <person name="Gajardo G."/>
            <person name="Ueki S."/>
            <person name="Maruyama F."/>
        </authorList>
    </citation>
    <scope>NUCLEOTIDE SEQUENCE [LARGE SCALE GENOMIC DNA]</scope>
    <source>
        <strain evidence="1 2">IFOP_LL357</strain>
    </source>
</reference>
<name>A0AA48KL52_9FLAO</name>
<organism evidence="1 2">
    <name type="scientific">Flagellimonas marinaquae</name>
    <dbReference type="NCBI Taxonomy" id="254955"/>
    <lineage>
        <taxon>Bacteria</taxon>
        <taxon>Pseudomonadati</taxon>
        <taxon>Bacteroidota</taxon>
        <taxon>Flavobacteriia</taxon>
        <taxon>Flavobacteriales</taxon>
        <taxon>Flavobacteriaceae</taxon>
        <taxon>Flagellimonas</taxon>
    </lineage>
</organism>
<sequence>MKKITKYFGFALMTATLLFSCETVELDISENPNQLTPSQANPDFYLNALQETFARVVEELGENGAEVTRIENMNGRNYQNNYSPSSFDTAWERAYQEVIKNIRDMNVLAEEAELTYHIGMGQFIEAYTITLLVDYFGDVPYTEAIAAPEILNPQVDGGADIYAAALALVDQAISSFNATPSALPQYDFFYDGDASQWIKACNTLKLRLHLNLGNTAAFNSIISSGNYIQSTEDDLQFQWGANQVQPDTRHPNYSQNYSNEGGGDYASIWLMDMMDTTGDPRIRYYFYRQSETVPGAPGVAPNEETLACSLTSAPAHYVNGGYPYCSLPNGYWGRNHGNDEGIPPDGLLRTSPGVYPQAGKYDDSTFSEISLVTGGQGAGVTPMLLASTVDFWRAELAMATSPETARPFMISGIEKSIAKVQTFGSLDPDADLSVGPTALEINDFVLNRGAAFDEAEGTDKWNVLAEQFFTALKGNGHDAYNFYRRTGFPDNLEPNIEPDPGAFIRSFFYPANAASNNQFIVQKSGVASQVFWDTNPASPAFPPAN</sequence>
<protein>
    <recommendedName>
        <fullName evidence="3">SusD/RagB family nutrient-binding outer membrane lipoprotein</fullName>
    </recommendedName>
</protein>
<dbReference type="InterPro" id="IPR041662">
    <property type="entry name" value="SusD-like_2"/>
</dbReference>
<dbReference type="InterPro" id="IPR011990">
    <property type="entry name" value="TPR-like_helical_dom_sf"/>
</dbReference>
<accession>A0AA48KL52</accession>
<dbReference type="Proteomes" id="UP001330184">
    <property type="component" value="Chromosome"/>
</dbReference>
<proteinExistence type="predicted"/>
<evidence type="ECO:0000313" key="2">
    <source>
        <dbReference type="Proteomes" id="UP001330184"/>
    </source>
</evidence>